<dbReference type="EMBL" id="CAADRP010001730">
    <property type="protein sequence ID" value="VFU50481.1"/>
    <property type="molecule type" value="Genomic_DNA"/>
</dbReference>
<dbReference type="AlphaFoldDB" id="A0A6N2M8K3"/>
<reference evidence="1" key="1">
    <citation type="submission" date="2019-03" db="EMBL/GenBank/DDBJ databases">
        <authorList>
            <person name="Mank J."/>
            <person name="Almeida P."/>
        </authorList>
    </citation>
    <scope>NUCLEOTIDE SEQUENCE</scope>
    <source>
        <strain evidence="1">78183</strain>
    </source>
</reference>
<gene>
    <name evidence="1" type="ORF">SVIM_LOCUS336608</name>
</gene>
<sequence length="419" mass="45840">MSSPITIVSDESTVDDTSLHLKSTETSGSSQTDRIPLSSFSALSLKAAFTSSAKVFLETWTTRSTTETFGVGTRRAIPLSFPLREGRTRATALAAPVEVGTILRAAALARLRSRWLASSSLWSPRVKGKVPADLITKLLVKNLDKGSQAVSGARSIADDRFIGAVGVSIDSDNVGWYITLSGGCDDHLLGPCYNGRSRGLRLETTLMTLPSTEMALSPTGLTSASKMPRVESYLRRCEACLTPPVSLMAMTSRGESLRPCQHLKKFLPILPNPFMATFSFASAAPFLYPPLLLLPNFTHVRIKRNKTKSRSSLHVSEDNATELTAEVWKATAETKSSDVFLAKGRKADELRRPEKSVNPFPLACIKPSVQEAQEFLATNLERWFGYGEGSRGHNVGIHRLKKAETFFQKEVALVLVRQH</sequence>
<organism evidence="1">
    <name type="scientific">Salix viminalis</name>
    <name type="common">Common osier</name>
    <name type="synonym">Basket willow</name>
    <dbReference type="NCBI Taxonomy" id="40686"/>
    <lineage>
        <taxon>Eukaryota</taxon>
        <taxon>Viridiplantae</taxon>
        <taxon>Streptophyta</taxon>
        <taxon>Embryophyta</taxon>
        <taxon>Tracheophyta</taxon>
        <taxon>Spermatophyta</taxon>
        <taxon>Magnoliopsida</taxon>
        <taxon>eudicotyledons</taxon>
        <taxon>Gunneridae</taxon>
        <taxon>Pentapetalae</taxon>
        <taxon>rosids</taxon>
        <taxon>fabids</taxon>
        <taxon>Malpighiales</taxon>
        <taxon>Salicaceae</taxon>
        <taxon>Saliceae</taxon>
        <taxon>Salix</taxon>
    </lineage>
</organism>
<evidence type="ECO:0000313" key="1">
    <source>
        <dbReference type="EMBL" id="VFU50481.1"/>
    </source>
</evidence>
<protein>
    <submittedName>
        <fullName evidence="1">Uncharacterized protein</fullName>
    </submittedName>
</protein>
<accession>A0A6N2M8K3</accession>
<name>A0A6N2M8K3_SALVM</name>
<proteinExistence type="predicted"/>